<organism evidence="2 3">
    <name type="scientific">Microbacterium barkeri</name>
    <dbReference type="NCBI Taxonomy" id="33917"/>
    <lineage>
        <taxon>Bacteria</taxon>
        <taxon>Bacillati</taxon>
        <taxon>Actinomycetota</taxon>
        <taxon>Actinomycetes</taxon>
        <taxon>Micrococcales</taxon>
        <taxon>Microbacteriaceae</taxon>
        <taxon>Microbacterium</taxon>
    </lineage>
</organism>
<reference evidence="2" key="1">
    <citation type="journal article" date="2014" name="Int. J. Syst. Evol. Microbiol.">
        <title>Complete genome sequence of Corynebacterium casei LMG S-19264T (=DSM 44701T), isolated from a smear-ripened cheese.</title>
        <authorList>
            <consortium name="US DOE Joint Genome Institute (JGI-PGF)"/>
            <person name="Walter F."/>
            <person name="Albersmeier A."/>
            <person name="Kalinowski J."/>
            <person name="Ruckert C."/>
        </authorList>
    </citation>
    <scope>NUCLEOTIDE SEQUENCE</scope>
    <source>
        <strain evidence="2">VKM Ac-1020</strain>
    </source>
</reference>
<comment type="caution">
    <text evidence="2">The sequence shown here is derived from an EMBL/GenBank/DDBJ whole genome shotgun (WGS) entry which is preliminary data.</text>
</comment>
<dbReference type="EMBL" id="BSEJ01000006">
    <property type="protein sequence ID" value="GLJ61457.1"/>
    <property type="molecule type" value="Genomic_DNA"/>
</dbReference>
<dbReference type="Proteomes" id="UP001142462">
    <property type="component" value="Unassembled WGS sequence"/>
</dbReference>
<gene>
    <name evidence="2" type="ORF">GCM10017576_15860</name>
</gene>
<accession>A0A9W6H2M6</accession>
<keyword evidence="1" id="KW-0175">Coiled coil</keyword>
<dbReference type="RefSeq" id="WP_271173166.1">
    <property type="nucleotide sequence ID" value="NZ_BSEJ01000006.1"/>
</dbReference>
<evidence type="ECO:0000256" key="1">
    <source>
        <dbReference type="SAM" id="Coils"/>
    </source>
</evidence>
<proteinExistence type="predicted"/>
<dbReference type="InterPro" id="IPR021804">
    <property type="entry name" value="DUF3375"/>
</dbReference>
<name>A0A9W6H2M6_9MICO</name>
<sequence length="483" mass="53741">MSALARAHALTRLLADEATWRLLRADLAPVIVAVLDSHLGGEERRIDSEELYERIDVDLEELRAHGFELPGSARGYCAAWRTDGYLVRRPSEASRGETFELSPAALGAIRFLAQLAQPRQSVTESRLTSIARQLQQLAIDTDPDASRRLAQLYAQRDRIDAQIEAIAAGEETTLDASRGLERVRDILAQAEDIPSDFARVRAQFEDLNRELRARVVESDTAQRSVLDEIFRGVDLIADSDAGRSFSGFSSLVLDPEVGEAFDDDIRSVLEREFATSLTQQERRFLRRLLRTLKERSAEIHDVITSFARGLRRYVQSQDYQRDRVLRRELRAALAEGHAASTHIKPFHPTALRLDLAAVSLTSAGAVRLHDPSEHDASQEVVAHSAELASYEELRAMARETEIDFDELTRNVNDLLAEGGPCSVGEVLSRRPATQGVASVVGLLALGAEQGVAEEATERVSWRGEDEVERMAEVPVFRFTGRLL</sequence>
<reference evidence="2" key="2">
    <citation type="submission" date="2023-01" db="EMBL/GenBank/DDBJ databases">
        <authorList>
            <person name="Sun Q."/>
            <person name="Evtushenko L."/>
        </authorList>
    </citation>
    <scope>NUCLEOTIDE SEQUENCE</scope>
    <source>
        <strain evidence="2">VKM Ac-1020</strain>
    </source>
</reference>
<feature type="coiled-coil region" evidence="1">
    <location>
        <begin position="390"/>
        <end position="417"/>
    </location>
</feature>
<evidence type="ECO:0000313" key="3">
    <source>
        <dbReference type="Proteomes" id="UP001142462"/>
    </source>
</evidence>
<evidence type="ECO:0000313" key="2">
    <source>
        <dbReference type="EMBL" id="GLJ61457.1"/>
    </source>
</evidence>
<dbReference type="Pfam" id="PF11855">
    <property type="entry name" value="DUF3375"/>
    <property type="match status" value="1"/>
</dbReference>
<evidence type="ECO:0008006" key="4">
    <source>
        <dbReference type="Google" id="ProtNLM"/>
    </source>
</evidence>
<dbReference type="AlphaFoldDB" id="A0A9W6H2M6"/>
<keyword evidence="3" id="KW-1185">Reference proteome</keyword>
<protein>
    <recommendedName>
        <fullName evidence="4">DUF3375 domain-containing protein</fullName>
    </recommendedName>
</protein>